<evidence type="ECO:0000313" key="8">
    <source>
        <dbReference type="Proteomes" id="UP000223913"/>
    </source>
</evidence>
<evidence type="ECO:0000256" key="1">
    <source>
        <dbReference type="ARBA" id="ARBA00010641"/>
    </source>
</evidence>
<dbReference type="InterPro" id="IPR013325">
    <property type="entry name" value="RNA_pol_sigma_r2"/>
</dbReference>
<dbReference type="GO" id="GO:0003677">
    <property type="term" value="F:DNA binding"/>
    <property type="evidence" value="ECO:0007669"/>
    <property type="project" value="InterPro"/>
</dbReference>
<dbReference type="InterPro" id="IPR014284">
    <property type="entry name" value="RNA_pol_sigma-70_dom"/>
</dbReference>
<gene>
    <name evidence="7" type="ORF">CRP01_04210</name>
</gene>
<feature type="domain" description="RNA polymerase sigma factor 70 region 4 type 2" evidence="6">
    <location>
        <begin position="131"/>
        <end position="181"/>
    </location>
</feature>
<reference evidence="7 8" key="1">
    <citation type="submission" date="2017-10" db="EMBL/GenBank/DDBJ databases">
        <title>The draft genome sequence of Lewinella nigricans NBRC 102662.</title>
        <authorList>
            <person name="Wang K."/>
        </authorList>
    </citation>
    <scope>NUCLEOTIDE SEQUENCE [LARGE SCALE GENOMIC DNA]</scope>
    <source>
        <strain evidence="7 8">NBRC 102662</strain>
    </source>
</reference>
<comment type="similarity">
    <text evidence="1">Belongs to the sigma-70 factor family. ECF subfamily.</text>
</comment>
<name>A0A2D0NHJ3_FLAN2</name>
<dbReference type="OrthoDB" id="1056775at2"/>
<dbReference type="AlphaFoldDB" id="A0A2D0NHJ3"/>
<dbReference type="Pfam" id="PF08281">
    <property type="entry name" value="Sigma70_r4_2"/>
    <property type="match status" value="1"/>
</dbReference>
<dbReference type="Proteomes" id="UP000223913">
    <property type="component" value="Unassembled WGS sequence"/>
</dbReference>
<dbReference type="PANTHER" id="PTHR43133">
    <property type="entry name" value="RNA POLYMERASE ECF-TYPE SIGMA FACTO"/>
    <property type="match status" value="1"/>
</dbReference>
<dbReference type="GO" id="GO:0006352">
    <property type="term" value="P:DNA-templated transcription initiation"/>
    <property type="evidence" value="ECO:0007669"/>
    <property type="project" value="InterPro"/>
</dbReference>
<dbReference type="InterPro" id="IPR007627">
    <property type="entry name" value="RNA_pol_sigma70_r2"/>
</dbReference>
<dbReference type="InterPro" id="IPR036388">
    <property type="entry name" value="WH-like_DNA-bd_sf"/>
</dbReference>
<dbReference type="PANTHER" id="PTHR43133:SF46">
    <property type="entry name" value="RNA POLYMERASE SIGMA-70 FACTOR ECF SUBFAMILY"/>
    <property type="match status" value="1"/>
</dbReference>
<keyword evidence="4" id="KW-0804">Transcription</keyword>
<evidence type="ECO:0000256" key="4">
    <source>
        <dbReference type="ARBA" id="ARBA00023163"/>
    </source>
</evidence>
<keyword evidence="8" id="KW-1185">Reference proteome</keyword>
<sequence>MQKKTIIPVSKKNEKSDVELLLACKRGKRWAQKAIYYRYYSYGLTICLHYLPERPLAEEALHDAFLKMYKSVDQLSEPSAFRAWFRSIIVRTAIDRYRSRAKWTQRKETLFSESIDIEENKAIARLEKADVVLLLQQLPPQYRLVFNLFVLEGYSHDEIAALLEISTGTSKSNLSRAKQKLQKMLRSREAIYKGFY</sequence>
<proteinExistence type="inferred from homology"/>
<evidence type="ECO:0000259" key="6">
    <source>
        <dbReference type="Pfam" id="PF08281"/>
    </source>
</evidence>
<dbReference type="CDD" id="cd06171">
    <property type="entry name" value="Sigma70_r4"/>
    <property type="match status" value="1"/>
</dbReference>
<feature type="domain" description="RNA polymerase sigma-70 region 2" evidence="5">
    <location>
        <begin position="39"/>
        <end position="101"/>
    </location>
</feature>
<comment type="caution">
    <text evidence="7">The sequence shown here is derived from an EMBL/GenBank/DDBJ whole genome shotgun (WGS) entry which is preliminary data.</text>
</comment>
<dbReference type="Gene3D" id="1.10.1740.10">
    <property type="match status" value="1"/>
</dbReference>
<dbReference type="InterPro" id="IPR039425">
    <property type="entry name" value="RNA_pol_sigma-70-like"/>
</dbReference>
<dbReference type="SUPFAM" id="SSF88659">
    <property type="entry name" value="Sigma3 and sigma4 domains of RNA polymerase sigma factors"/>
    <property type="match status" value="1"/>
</dbReference>
<accession>A0A2D0NHJ3</accession>
<dbReference type="InterPro" id="IPR013324">
    <property type="entry name" value="RNA_pol_sigma_r3/r4-like"/>
</dbReference>
<evidence type="ECO:0000259" key="5">
    <source>
        <dbReference type="Pfam" id="PF04542"/>
    </source>
</evidence>
<dbReference type="SUPFAM" id="SSF88946">
    <property type="entry name" value="Sigma2 domain of RNA polymerase sigma factors"/>
    <property type="match status" value="1"/>
</dbReference>
<dbReference type="InterPro" id="IPR013249">
    <property type="entry name" value="RNA_pol_sigma70_r4_t2"/>
</dbReference>
<keyword evidence="2" id="KW-0805">Transcription regulation</keyword>
<dbReference type="EMBL" id="PDUD01000004">
    <property type="protein sequence ID" value="PHN07965.1"/>
    <property type="molecule type" value="Genomic_DNA"/>
</dbReference>
<evidence type="ECO:0000256" key="2">
    <source>
        <dbReference type="ARBA" id="ARBA00023015"/>
    </source>
</evidence>
<dbReference type="Gene3D" id="1.10.10.10">
    <property type="entry name" value="Winged helix-like DNA-binding domain superfamily/Winged helix DNA-binding domain"/>
    <property type="match status" value="1"/>
</dbReference>
<dbReference type="GO" id="GO:0016987">
    <property type="term" value="F:sigma factor activity"/>
    <property type="evidence" value="ECO:0007669"/>
    <property type="project" value="UniProtKB-KW"/>
</dbReference>
<dbReference type="Pfam" id="PF04542">
    <property type="entry name" value="Sigma70_r2"/>
    <property type="match status" value="1"/>
</dbReference>
<organism evidence="7 8">
    <name type="scientific">Flavilitoribacter nigricans (strain ATCC 23147 / DSM 23189 / NBRC 102662 / NCIMB 1420 / SS-2)</name>
    <name type="common">Lewinella nigricans</name>
    <dbReference type="NCBI Taxonomy" id="1122177"/>
    <lineage>
        <taxon>Bacteria</taxon>
        <taxon>Pseudomonadati</taxon>
        <taxon>Bacteroidota</taxon>
        <taxon>Saprospiria</taxon>
        <taxon>Saprospirales</taxon>
        <taxon>Lewinellaceae</taxon>
        <taxon>Flavilitoribacter</taxon>
    </lineage>
</organism>
<dbReference type="NCBIfam" id="TIGR02937">
    <property type="entry name" value="sigma70-ECF"/>
    <property type="match status" value="1"/>
</dbReference>
<keyword evidence="3" id="KW-0731">Sigma factor</keyword>
<evidence type="ECO:0000256" key="3">
    <source>
        <dbReference type="ARBA" id="ARBA00023082"/>
    </source>
</evidence>
<evidence type="ECO:0000313" key="7">
    <source>
        <dbReference type="EMBL" id="PHN07965.1"/>
    </source>
</evidence>
<protein>
    <submittedName>
        <fullName evidence="7">RNA polymerase subunit sigma-70</fullName>
    </submittedName>
</protein>